<dbReference type="Proteomes" id="UP000254841">
    <property type="component" value="Unassembled WGS sequence"/>
</dbReference>
<accession>A0A377J4Z5</accession>
<evidence type="ECO:0000313" key="1">
    <source>
        <dbReference type="EMBL" id="STO96906.1"/>
    </source>
</evidence>
<name>A0A377J4Z5_9HELI</name>
<reference evidence="1 2" key="1">
    <citation type="submission" date="2018-06" db="EMBL/GenBank/DDBJ databases">
        <authorList>
            <consortium name="Pathogen Informatics"/>
            <person name="Doyle S."/>
        </authorList>
    </citation>
    <scope>NUCLEOTIDE SEQUENCE [LARGE SCALE GENOMIC DNA]</scope>
    <source>
        <strain evidence="1 2">NCTC12410</strain>
    </source>
</reference>
<organism evidence="1 2">
    <name type="scientific">Helicobacter canis</name>
    <dbReference type="NCBI Taxonomy" id="29419"/>
    <lineage>
        <taxon>Bacteria</taxon>
        <taxon>Pseudomonadati</taxon>
        <taxon>Campylobacterota</taxon>
        <taxon>Epsilonproteobacteria</taxon>
        <taxon>Campylobacterales</taxon>
        <taxon>Helicobacteraceae</taxon>
        <taxon>Helicobacter</taxon>
    </lineage>
</organism>
<evidence type="ECO:0000313" key="2">
    <source>
        <dbReference type="Proteomes" id="UP000254841"/>
    </source>
</evidence>
<dbReference type="RefSeq" id="WP_115011201.1">
    <property type="nucleotide sequence ID" value="NZ_UGHV01000001.1"/>
</dbReference>
<dbReference type="AlphaFoldDB" id="A0A377J4Z5"/>
<protein>
    <submittedName>
        <fullName evidence="1">Putative outer membrane protein</fullName>
    </submittedName>
</protein>
<dbReference type="OrthoDB" id="9933829at2"/>
<sequence>MRALAWVGVFLLCSVLGLGGLLFTKAGNTILLPFAQSALNHSLPFQTQLQTLAIKVDSIYAELVLNKTLAIVLEGRHSLGRKLDIQARIHFLHTGTDHKEFAPLGYLHIQGDLANYTIQSTNPQSTNPHSSTEISFALFARMEFLSIQEYTLELRAVPMEQVARFFDIDINAKGTLSILAQEQSQILQLRLQSDKLSLGALDMGINTLYYKRDSTHQELAGTFSVGGEIITALGKSNGKEALQSTLYSSRQAPMASAQTQILDNALAYSLHISDLGAFGSVFGFDIQGALELQGKISADNGITFSAASSSLGGESTLTLEKNILKFSGENLSLMRILQLLKAPTILESSLMVESVYNLAFHKGTINIEGQNFAILLDDLGAFGLEAFDTQDNAQDAWGVGFDTKVDSSLVVNGQIERAQITAQATIKSQDQSLRTSKCTIDLATQSLDVEFLESAITLQGKLSQMQAPQISQTPDTPEAEDLQTIYETQDLQENTKDIEEIQGI</sequence>
<proteinExistence type="predicted"/>
<gene>
    <name evidence="1" type="ORF">NCTC12410_00724</name>
</gene>
<dbReference type="EMBL" id="UGHV01000001">
    <property type="protein sequence ID" value="STO96906.1"/>
    <property type="molecule type" value="Genomic_DNA"/>
</dbReference>